<dbReference type="RefSeq" id="WP_085096228.1">
    <property type="nucleotide sequence ID" value="NZ_LQPK01000002.1"/>
</dbReference>
<organism evidence="9 10">
    <name type="scientific">Mycobacterium paraense</name>
    <dbReference type="NCBI Taxonomy" id="767916"/>
    <lineage>
        <taxon>Bacteria</taxon>
        <taxon>Bacillati</taxon>
        <taxon>Actinomycetota</taxon>
        <taxon>Actinomycetes</taxon>
        <taxon>Mycobacteriales</taxon>
        <taxon>Mycobacteriaceae</taxon>
        <taxon>Mycobacterium</taxon>
        <taxon>Mycobacterium simiae complex</taxon>
    </lineage>
</organism>
<name>A0ABX3VT94_9MYCO</name>
<comment type="pathway">
    <text evidence="1 8">Purine metabolism; 7-cyano-7-deazaguanine biosynthesis.</text>
</comment>
<evidence type="ECO:0000256" key="1">
    <source>
        <dbReference type="ARBA" id="ARBA00005061"/>
    </source>
</evidence>
<evidence type="ECO:0000256" key="6">
    <source>
        <dbReference type="ARBA" id="ARBA00023239"/>
    </source>
</evidence>
<evidence type="ECO:0000256" key="5">
    <source>
        <dbReference type="ARBA" id="ARBA00022833"/>
    </source>
</evidence>
<dbReference type="EMBL" id="LQPK01000002">
    <property type="protein sequence ID" value="ORW33773.1"/>
    <property type="molecule type" value="Genomic_DNA"/>
</dbReference>
<comment type="caution">
    <text evidence="9">The sequence shown here is derived from an EMBL/GenBank/DDBJ whole genome shotgun (WGS) entry which is preliminary data.</text>
</comment>
<dbReference type="Pfam" id="PF01242">
    <property type="entry name" value="PTPS"/>
    <property type="match status" value="1"/>
</dbReference>
<dbReference type="InterPro" id="IPR007115">
    <property type="entry name" value="6-PTP_synth/QueD"/>
</dbReference>
<keyword evidence="8" id="KW-0671">Queuosine biosynthesis</keyword>
<comment type="cofactor">
    <cofactor evidence="8">
        <name>Zn(2+)</name>
        <dbReference type="ChEBI" id="CHEBI:29105"/>
    </cofactor>
    <text evidence="8">Binds 1 zinc ion per subunit.</text>
</comment>
<keyword evidence="10" id="KW-1185">Reference proteome</keyword>
<reference evidence="9 10" key="1">
    <citation type="journal article" date="2015" name="Emerg. Microbes Infect.">
        <title>Characterization of 17 strains belonging to the Mycobacterium simiae complex and description of Mycobacterium paraense sp. nov.</title>
        <authorList>
            <person name="Fusco da Costa A.R."/>
            <person name="Fedrizzi T."/>
            <person name="Lopes M.L."/>
            <person name="Pecorari M."/>
            <person name="Oliveira da Costa W.L."/>
            <person name="Giacobazzi E."/>
            <person name="da Costa Bahia J.R."/>
            <person name="De Sanctis V."/>
            <person name="Batista Lima K.V."/>
            <person name="Bertorelli R."/>
            <person name="Grottola A."/>
            <person name="Fabio A."/>
            <person name="Mariottini A."/>
            <person name="Ferretti P."/>
            <person name="Di Leva F."/>
            <person name="Fregni Serpini G."/>
            <person name="Tagliazucchi S."/>
            <person name="Rumpianesi F."/>
            <person name="Jousson O."/>
            <person name="Segata N."/>
            <person name="Tortoli E."/>
        </authorList>
    </citation>
    <scope>NUCLEOTIDE SEQUENCE [LARGE SCALE GENOMIC DNA]</scope>
    <source>
        <strain evidence="9 10">FI-07156</strain>
    </source>
</reference>
<evidence type="ECO:0000256" key="8">
    <source>
        <dbReference type="PIRNR" id="PIRNR006113"/>
    </source>
</evidence>
<protein>
    <recommendedName>
        <fullName evidence="3 8">6-carboxy-5,6,7,8-tetrahydropterin synthase</fullName>
        <ecNumber evidence="8">4.-.-.-</ecNumber>
    </recommendedName>
</protein>
<comment type="similarity">
    <text evidence="2 8">Belongs to the PTPS family. QueD subfamily.</text>
</comment>
<keyword evidence="6 8" id="KW-0456">Lyase</keyword>
<keyword evidence="5 8" id="KW-0862">Zinc</keyword>
<proteinExistence type="inferred from homology"/>
<dbReference type="PANTHER" id="PTHR12589">
    <property type="entry name" value="PYRUVOYL TETRAHYDROBIOPTERIN SYNTHASE"/>
    <property type="match status" value="1"/>
</dbReference>
<accession>A0ABX3VT94</accession>
<evidence type="ECO:0000256" key="2">
    <source>
        <dbReference type="ARBA" id="ARBA00008900"/>
    </source>
</evidence>
<dbReference type="InterPro" id="IPR038418">
    <property type="entry name" value="6-PTP_synth/QueD_sf"/>
</dbReference>
<dbReference type="NCBIfam" id="TIGR03367">
    <property type="entry name" value="queuosine_QueD"/>
    <property type="match status" value="1"/>
</dbReference>
<evidence type="ECO:0000256" key="4">
    <source>
        <dbReference type="ARBA" id="ARBA00022723"/>
    </source>
</evidence>
<evidence type="ECO:0000256" key="3">
    <source>
        <dbReference type="ARBA" id="ARBA00018141"/>
    </source>
</evidence>
<dbReference type="SUPFAM" id="SSF55620">
    <property type="entry name" value="Tetrahydrobiopterin biosynthesis enzymes-like"/>
    <property type="match status" value="1"/>
</dbReference>
<gene>
    <name evidence="9" type="ORF">AWB91_06285</name>
</gene>
<dbReference type="Gene3D" id="3.30.479.10">
    <property type="entry name" value="6-pyruvoyl tetrahydropterin synthase/QueD"/>
    <property type="match status" value="1"/>
</dbReference>
<dbReference type="EC" id="4.-.-.-" evidence="8"/>
<sequence length="118" mass="12939">MEVFKVFTFEAAHFLPNVAAGHRCGVLHGHSYKVIVGVKGIPDSHTGFVADFADIKCAVKPVIDRLDHSALNRIIGNPTCENVAGWIWNRLRIPGLCSIEVWETATSGCRKTAAPTRR</sequence>
<evidence type="ECO:0000313" key="9">
    <source>
        <dbReference type="EMBL" id="ORW33773.1"/>
    </source>
</evidence>
<comment type="catalytic activity">
    <reaction evidence="7 8">
        <text>7,8-dihydroneopterin 3'-triphosphate + H2O = 6-carboxy-5,6,7,8-tetrahydropterin + triphosphate + acetaldehyde + 2 H(+)</text>
        <dbReference type="Rhea" id="RHEA:27966"/>
        <dbReference type="ChEBI" id="CHEBI:15343"/>
        <dbReference type="ChEBI" id="CHEBI:15377"/>
        <dbReference type="ChEBI" id="CHEBI:15378"/>
        <dbReference type="ChEBI" id="CHEBI:18036"/>
        <dbReference type="ChEBI" id="CHEBI:58462"/>
        <dbReference type="ChEBI" id="CHEBI:61032"/>
        <dbReference type="EC" id="4.1.2.50"/>
    </reaction>
</comment>
<evidence type="ECO:0000313" key="10">
    <source>
        <dbReference type="Proteomes" id="UP000193801"/>
    </source>
</evidence>
<dbReference type="Proteomes" id="UP000193801">
    <property type="component" value="Unassembled WGS sequence"/>
</dbReference>
<dbReference type="PIRSF" id="PIRSF006113">
    <property type="entry name" value="PTP_synth"/>
    <property type="match status" value="1"/>
</dbReference>
<keyword evidence="4 8" id="KW-0479">Metal-binding</keyword>
<evidence type="ECO:0000256" key="7">
    <source>
        <dbReference type="ARBA" id="ARBA00048807"/>
    </source>
</evidence>
<dbReference type="PANTHER" id="PTHR12589:SF7">
    <property type="entry name" value="6-PYRUVOYL TETRAHYDROBIOPTERIN SYNTHASE"/>
    <property type="match status" value="1"/>
</dbReference>